<name>A0A210QEU5_MIZYE</name>
<dbReference type="Proteomes" id="UP000242188">
    <property type="component" value="Unassembled WGS sequence"/>
</dbReference>
<evidence type="ECO:0000313" key="2">
    <source>
        <dbReference type="EMBL" id="OWF47248.1"/>
    </source>
</evidence>
<keyword evidence="1" id="KW-0732">Signal</keyword>
<dbReference type="EMBL" id="NEDP02003971">
    <property type="protein sequence ID" value="OWF47248.1"/>
    <property type="molecule type" value="Genomic_DNA"/>
</dbReference>
<reference evidence="2 3" key="1">
    <citation type="journal article" date="2017" name="Nat. Ecol. Evol.">
        <title>Scallop genome provides insights into evolution of bilaterian karyotype and development.</title>
        <authorList>
            <person name="Wang S."/>
            <person name="Zhang J."/>
            <person name="Jiao W."/>
            <person name="Li J."/>
            <person name="Xun X."/>
            <person name="Sun Y."/>
            <person name="Guo X."/>
            <person name="Huan P."/>
            <person name="Dong B."/>
            <person name="Zhang L."/>
            <person name="Hu X."/>
            <person name="Sun X."/>
            <person name="Wang J."/>
            <person name="Zhao C."/>
            <person name="Wang Y."/>
            <person name="Wang D."/>
            <person name="Huang X."/>
            <person name="Wang R."/>
            <person name="Lv J."/>
            <person name="Li Y."/>
            <person name="Zhang Z."/>
            <person name="Liu B."/>
            <person name="Lu W."/>
            <person name="Hui Y."/>
            <person name="Liang J."/>
            <person name="Zhou Z."/>
            <person name="Hou R."/>
            <person name="Li X."/>
            <person name="Liu Y."/>
            <person name="Li H."/>
            <person name="Ning X."/>
            <person name="Lin Y."/>
            <person name="Zhao L."/>
            <person name="Xing Q."/>
            <person name="Dou J."/>
            <person name="Li Y."/>
            <person name="Mao J."/>
            <person name="Guo H."/>
            <person name="Dou H."/>
            <person name="Li T."/>
            <person name="Mu C."/>
            <person name="Jiang W."/>
            <person name="Fu Q."/>
            <person name="Fu X."/>
            <person name="Miao Y."/>
            <person name="Liu J."/>
            <person name="Yu Q."/>
            <person name="Li R."/>
            <person name="Liao H."/>
            <person name="Li X."/>
            <person name="Kong Y."/>
            <person name="Jiang Z."/>
            <person name="Chourrout D."/>
            <person name="Li R."/>
            <person name="Bao Z."/>
        </authorList>
    </citation>
    <scope>NUCLEOTIDE SEQUENCE [LARGE SCALE GENOMIC DNA]</scope>
    <source>
        <strain evidence="2 3">PY_sf001</strain>
    </source>
</reference>
<proteinExistence type="predicted"/>
<feature type="chain" id="PRO_5011990206" evidence="1">
    <location>
        <begin position="22"/>
        <end position="126"/>
    </location>
</feature>
<organism evidence="2 3">
    <name type="scientific">Mizuhopecten yessoensis</name>
    <name type="common">Japanese scallop</name>
    <name type="synonym">Patinopecten yessoensis</name>
    <dbReference type="NCBI Taxonomy" id="6573"/>
    <lineage>
        <taxon>Eukaryota</taxon>
        <taxon>Metazoa</taxon>
        <taxon>Spiralia</taxon>
        <taxon>Lophotrochozoa</taxon>
        <taxon>Mollusca</taxon>
        <taxon>Bivalvia</taxon>
        <taxon>Autobranchia</taxon>
        <taxon>Pteriomorphia</taxon>
        <taxon>Pectinida</taxon>
        <taxon>Pectinoidea</taxon>
        <taxon>Pectinidae</taxon>
        <taxon>Mizuhopecten</taxon>
    </lineage>
</organism>
<gene>
    <name evidence="2" type="ORF">KP79_PYT05862</name>
</gene>
<evidence type="ECO:0000313" key="3">
    <source>
        <dbReference type="Proteomes" id="UP000242188"/>
    </source>
</evidence>
<keyword evidence="3" id="KW-1185">Reference proteome</keyword>
<sequence>MSAVMVLRVLIVTVLFCGCLTSPMKPEAANRGLFSAFQDIFGCGVNMMLDAAGGMSQTIGAGMDTAMNMFGGFSPFQWNPFASNAALDNVLSSATIKPPTETTIAPTVAPTTSANPEHHWIALGRK</sequence>
<accession>A0A210QEU5</accession>
<evidence type="ECO:0000256" key="1">
    <source>
        <dbReference type="SAM" id="SignalP"/>
    </source>
</evidence>
<protein>
    <submittedName>
        <fullName evidence="2">Uncharacterized protein</fullName>
    </submittedName>
</protein>
<feature type="signal peptide" evidence="1">
    <location>
        <begin position="1"/>
        <end position="21"/>
    </location>
</feature>
<dbReference type="AlphaFoldDB" id="A0A210QEU5"/>
<comment type="caution">
    <text evidence="2">The sequence shown here is derived from an EMBL/GenBank/DDBJ whole genome shotgun (WGS) entry which is preliminary data.</text>
</comment>